<keyword evidence="5 6" id="KW-0472">Membrane</keyword>
<evidence type="ECO:0000256" key="2">
    <source>
        <dbReference type="ARBA" id="ARBA00022448"/>
    </source>
</evidence>
<dbReference type="AlphaFoldDB" id="A0A560H041"/>
<dbReference type="RefSeq" id="WP_211102131.1">
    <property type="nucleotide sequence ID" value="NZ_VITR01000010.1"/>
</dbReference>
<evidence type="ECO:0000313" key="9">
    <source>
        <dbReference type="Proteomes" id="UP000315751"/>
    </source>
</evidence>
<feature type="transmembrane region" description="Helical" evidence="6">
    <location>
        <begin position="239"/>
        <end position="260"/>
    </location>
</feature>
<dbReference type="Proteomes" id="UP000315751">
    <property type="component" value="Unassembled WGS sequence"/>
</dbReference>
<dbReference type="InterPro" id="IPR044770">
    <property type="entry name" value="MFS_spinster-like"/>
</dbReference>
<evidence type="ECO:0000313" key="8">
    <source>
        <dbReference type="EMBL" id="TWB39656.1"/>
    </source>
</evidence>
<feature type="domain" description="Major facilitator superfamily (MFS) profile" evidence="7">
    <location>
        <begin position="31"/>
        <end position="432"/>
    </location>
</feature>
<dbReference type="Pfam" id="PF07690">
    <property type="entry name" value="MFS_1"/>
    <property type="match status" value="1"/>
</dbReference>
<feature type="transmembrane region" description="Helical" evidence="6">
    <location>
        <begin position="156"/>
        <end position="178"/>
    </location>
</feature>
<proteinExistence type="predicted"/>
<dbReference type="PANTHER" id="PTHR23505:SF79">
    <property type="entry name" value="PROTEIN SPINSTER"/>
    <property type="match status" value="1"/>
</dbReference>
<dbReference type="GO" id="GO:0022857">
    <property type="term" value="F:transmembrane transporter activity"/>
    <property type="evidence" value="ECO:0007669"/>
    <property type="project" value="InterPro"/>
</dbReference>
<feature type="transmembrane region" description="Helical" evidence="6">
    <location>
        <begin position="126"/>
        <end position="144"/>
    </location>
</feature>
<evidence type="ECO:0000256" key="5">
    <source>
        <dbReference type="ARBA" id="ARBA00023136"/>
    </source>
</evidence>
<dbReference type="GO" id="GO:0016020">
    <property type="term" value="C:membrane"/>
    <property type="evidence" value="ECO:0007669"/>
    <property type="project" value="UniProtKB-SubCell"/>
</dbReference>
<keyword evidence="9" id="KW-1185">Reference proteome</keyword>
<evidence type="ECO:0000256" key="6">
    <source>
        <dbReference type="SAM" id="Phobius"/>
    </source>
</evidence>
<feature type="transmembrane region" description="Helical" evidence="6">
    <location>
        <begin position="370"/>
        <end position="393"/>
    </location>
</feature>
<dbReference type="PANTHER" id="PTHR23505">
    <property type="entry name" value="SPINSTER"/>
    <property type="match status" value="1"/>
</dbReference>
<gene>
    <name evidence="8" type="ORF">FBZ90_110120</name>
</gene>
<keyword evidence="4 6" id="KW-1133">Transmembrane helix</keyword>
<dbReference type="EMBL" id="VITR01000010">
    <property type="protein sequence ID" value="TWB39656.1"/>
    <property type="molecule type" value="Genomic_DNA"/>
</dbReference>
<evidence type="ECO:0000256" key="1">
    <source>
        <dbReference type="ARBA" id="ARBA00004141"/>
    </source>
</evidence>
<protein>
    <submittedName>
        <fullName evidence="8">Sugar phosphate permease</fullName>
    </submittedName>
</protein>
<dbReference type="CDD" id="cd17328">
    <property type="entry name" value="MFS_spinster_like"/>
    <property type="match status" value="1"/>
</dbReference>
<dbReference type="SUPFAM" id="SSF103473">
    <property type="entry name" value="MFS general substrate transporter"/>
    <property type="match status" value="1"/>
</dbReference>
<evidence type="ECO:0000256" key="4">
    <source>
        <dbReference type="ARBA" id="ARBA00022989"/>
    </source>
</evidence>
<feature type="transmembrane region" description="Helical" evidence="6">
    <location>
        <begin position="98"/>
        <end position="120"/>
    </location>
</feature>
<organism evidence="8 9">
    <name type="scientific">Nitrospirillum amazonense</name>
    <dbReference type="NCBI Taxonomy" id="28077"/>
    <lineage>
        <taxon>Bacteria</taxon>
        <taxon>Pseudomonadati</taxon>
        <taxon>Pseudomonadota</taxon>
        <taxon>Alphaproteobacteria</taxon>
        <taxon>Rhodospirillales</taxon>
        <taxon>Azospirillaceae</taxon>
        <taxon>Nitrospirillum</taxon>
    </lineage>
</organism>
<comment type="caution">
    <text evidence="8">The sequence shown here is derived from an EMBL/GenBank/DDBJ whole genome shotgun (WGS) entry which is preliminary data.</text>
</comment>
<accession>A0A560H041</accession>
<evidence type="ECO:0000256" key="3">
    <source>
        <dbReference type="ARBA" id="ARBA00022692"/>
    </source>
</evidence>
<reference evidence="8 9" key="1">
    <citation type="submission" date="2019-06" db="EMBL/GenBank/DDBJ databases">
        <title>Genomic Encyclopedia of Type Strains, Phase IV (KMG-V): Genome sequencing to study the core and pangenomes of soil and plant-associated prokaryotes.</title>
        <authorList>
            <person name="Whitman W."/>
        </authorList>
    </citation>
    <scope>NUCLEOTIDE SEQUENCE [LARGE SCALE GENOMIC DNA]</scope>
    <source>
        <strain evidence="8 9">BR 11622</strain>
    </source>
</reference>
<feature type="transmembrane region" description="Helical" evidence="6">
    <location>
        <begin position="26"/>
        <end position="44"/>
    </location>
</feature>
<dbReference type="Gene3D" id="1.20.1250.20">
    <property type="entry name" value="MFS general substrate transporter like domains"/>
    <property type="match status" value="2"/>
</dbReference>
<feature type="transmembrane region" description="Helical" evidence="6">
    <location>
        <begin position="333"/>
        <end position="358"/>
    </location>
</feature>
<keyword evidence="3 6" id="KW-0812">Transmembrane</keyword>
<dbReference type="InterPro" id="IPR020846">
    <property type="entry name" value="MFS_dom"/>
</dbReference>
<dbReference type="InterPro" id="IPR036259">
    <property type="entry name" value="MFS_trans_sf"/>
</dbReference>
<feature type="transmembrane region" description="Helical" evidence="6">
    <location>
        <begin position="67"/>
        <end position="86"/>
    </location>
</feature>
<evidence type="ECO:0000259" key="7">
    <source>
        <dbReference type="PROSITE" id="PS50850"/>
    </source>
</evidence>
<feature type="transmembrane region" description="Helical" evidence="6">
    <location>
        <begin position="275"/>
        <end position="295"/>
    </location>
</feature>
<feature type="transmembrane region" description="Helical" evidence="6">
    <location>
        <begin position="307"/>
        <end position="327"/>
    </location>
</feature>
<name>A0A560H041_9PROT</name>
<dbReference type="InterPro" id="IPR011701">
    <property type="entry name" value="MFS"/>
</dbReference>
<sequence length="437" mass="46328">MSESTMTETAAPPPSPVLAPALVRPAYRALVMAALFVVYTLNFVDRQILSILAVPIKTELGLTDTQLGWLGGPAFALFYTFLAIPIARLADRMSRVRIMAVSLALWSGFTALTGQVGLFWQLFLCRMGVGVGEAGGVAPAYSLISDYFPKQQRARALAVYSFGIPFGSALGILLGGYIATAVNWRLAFTVCGIAGLVMTPIFLLTVREPARGAFDAVKNAGSPVPLRAVLAILGTKPSFWLLSAGAASCSVLGYGLAFWMPSFLGRMHGMALTDVSLLLGGGTLVAGTLGIWAGGALADRLGGRAKAAYPLVPAVAFLIAVPLYALGFLAKELWLVAALCTLPLALGLAWLGPIIAAVQHVVPPAMRATASAIFLFINNLVGIGFGIFFFGRLSDALKPHFGAEALRYSMLIGLGFYLLSALFFIFSSRRLERDWEG</sequence>
<dbReference type="PROSITE" id="PS50850">
    <property type="entry name" value="MFS"/>
    <property type="match status" value="1"/>
</dbReference>
<feature type="transmembrane region" description="Helical" evidence="6">
    <location>
        <begin position="405"/>
        <end position="426"/>
    </location>
</feature>
<comment type="subcellular location">
    <subcellularLocation>
        <location evidence="1">Membrane</location>
        <topology evidence="1">Multi-pass membrane protein</topology>
    </subcellularLocation>
</comment>
<feature type="transmembrane region" description="Helical" evidence="6">
    <location>
        <begin position="184"/>
        <end position="204"/>
    </location>
</feature>
<keyword evidence="2" id="KW-0813">Transport</keyword>